<dbReference type="InterPro" id="IPR000073">
    <property type="entry name" value="AB_hydrolase_1"/>
</dbReference>
<organism evidence="3 4">
    <name type="scientific">Extremus antarcticus</name>
    <dbReference type="NCBI Taxonomy" id="702011"/>
    <lineage>
        <taxon>Eukaryota</taxon>
        <taxon>Fungi</taxon>
        <taxon>Dikarya</taxon>
        <taxon>Ascomycota</taxon>
        <taxon>Pezizomycotina</taxon>
        <taxon>Dothideomycetes</taxon>
        <taxon>Dothideomycetidae</taxon>
        <taxon>Mycosphaerellales</taxon>
        <taxon>Extremaceae</taxon>
        <taxon>Extremus</taxon>
    </lineage>
</organism>
<dbReference type="EMBL" id="JAWDJX010000008">
    <property type="protein sequence ID" value="KAK3055738.1"/>
    <property type="molecule type" value="Genomic_DNA"/>
</dbReference>
<feature type="compositionally biased region" description="Polar residues" evidence="1">
    <location>
        <begin position="677"/>
        <end position="686"/>
    </location>
</feature>
<feature type="compositionally biased region" description="Basic and acidic residues" evidence="1">
    <location>
        <begin position="598"/>
        <end position="629"/>
    </location>
</feature>
<feature type="compositionally biased region" description="Acidic residues" evidence="1">
    <location>
        <begin position="630"/>
        <end position="640"/>
    </location>
</feature>
<feature type="compositionally biased region" description="Low complexity" evidence="1">
    <location>
        <begin position="656"/>
        <end position="676"/>
    </location>
</feature>
<feature type="compositionally biased region" description="Polar residues" evidence="1">
    <location>
        <begin position="411"/>
        <end position="421"/>
    </location>
</feature>
<comment type="caution">
    <text evidence="3">The sequence shown here is derived from an EMBL/GenBank/DDBJ whole genome shotgun (WGS) entry which is preliminary data.</text>
</comment>
<dbReference type="PANTHER" id="PTHR47842:SF3">
    <property type="entry name" value="DUF676 DOMAIN-CONTAINING PROTEIN"/>
    <property type="match status" value="1"/>
</dbReference>
<dbReference type="Pfam" id="PF12697">
    <property type="entry name" value="Abhydrolase_6"/>
    <property type="match status" value="1"/>
</dbReference>
<gene>
    <name evidence="3" type="ORF">LTR09_003659</name>
</gene>
<evidence type="ECO:0000313" key="3">
    <source>
        <dbReference type="EMBL" id="KAK3055738.1"/>
    </source>
</evidence>
<feature type="compositionally biased region" description="Acidic residues" evidence="1">
    <location>
        <begin position="442"/>
        <end position="453"/>
    </location>
</feature>
<feature type="compositionally biased region" description="Polar residues" evidence="1">
    <location>
        <begin position="30"/>
        <end position="44"/>
    </location>
</feature>
<feature type="compositionally biased region" description="Pro residues" evidence="1">
    <location>
        <begin position="503"/>
        <end position="513"/>
    </location>
</feature>
<feature type="compositionally biased region" description="Low complexity" evidence="1">
    <location>
        <begin position="47"/>
        <end position="63"/>
    </location>
</feature>
<sequence length="769" mass="85634">MIEMVDTESTTEQRRGPPGRRRPPPLPPRQNTARSSTSVLSAERQQADAPPAYSSIAASDAISRGPWSSQDRRTSSTQSLVPSESNEQKERRRLLMIYIHGFMGNETSFRSFPAHVHHLLTVLLAETHVVHTKVYPRYRSKRNISFARDDFSRWLEPHESPTTDVVLLGHSMGGLLSAEIALMPAPPPANRPLTHRILGTINFDVPFLGMHPGVVKSGLASMFITGEAPGDKYTPELSTLQNDGASTASGTMSPISPMSTRSDTFWQPQHSDVTLNPSFENDVALPMRKGWQSALHFVNKHSGHLLKATKQLVTSHMEFGGAMANYPELKARYGRVRALAEEDEKIRRSISQHAQAPARVRFVNYYTASTGRPKKPKTPEQKGSPAGSERSRMSLTPSMATENIRGRSDGTGMQSSRSPSPRISLEEHSDKGVVEKEPEFPSSDDEGDEDWEQAAETLTIDDPQSETQHAEPEPEPDLATEPEERPILSTSSTIATTASWPIIPDPPPAPPPLNVEFIQDPATRKLVEKEHTRAVKAYEKAVKDREKSIRDHARLAEKRGRKERKDSERLTKDQAKAHAKATTAALKAEQQKKPKTQKQGEELRLEQEKQRMEAEARRMRGEPELKAELDGEDDDADDDPPIMPIPDSEILPSDHAPAAQRLPSASPARSPSPSQLERSATEQSAAADSKPKKDRMFCSLPPKDSAGERDPLWVRIFMQDVDEVGAHCGLFFIDERYEKLVGEVADRVEGWVREDGDERWAEFERLGLD</sequence>
<evidence type="ECO:0000256" key="1">
    <source>
        <dbReference type="SAM" id="MobiDB-lite"/>
    </source>
</evidence>
<dbReference type="Gene3D" id="3.40.50.1820">
    <property type="entry name" value="alpha/beta hydrolase"/>
    <property type="match status" value="1"/>
</dbReference>
<dbReference type="InterPro" id="IPR029058">
    <property type="entry name" value="AB_hydrolase_fold"/>
</dbReference>
<feature type="domain" description="AB hydrolase-1" evidence="2">
    <location>
        <begin position="97"/>
        <end position="358"/>
    </location>
</feature>
<feature type="compositionally biased region" description="Basic and acidic residues" evidence="1">
    <location>
        <begin position="424"/>
        <end position="439"/>
    </location>
</feature>
<feature type="region of interest" description="Disordered" evidence="1">
    <location>
        <begin position="538"/>
        <end position="708"/>
    </location>
</feature>
<keyword evidence="4" id="KW-1185">Reference proteome</keyword>
<evidence type="ECO:0000259" key="2">
    <source>
        <dbReference type="Pfam" id="PF12697"/>
    </source>
</evidence>
<name>A0AAJ0DKA7_9PEZI</name>
<feature type="compositionally biased region" description="Basic and acidic residues" evidence="1">
    <location>
        <begin position="538"/>
        <end position="576"/>
    </location>
</feature>
<protein>
    <recommendedName>
        <fullName evidence="2">AB hydrolase-1 domain-containing protein</fullName>
    </recommendedName>
</protein>
<proteinExistence type="predicted"/>
<reference evidence="3" key="1">
    <citation type="submission" date="2023-04" db="EMBL/GenBank/DDBJ databases">
        <title>Black Yeasts Isolated from many extreme environments.</title>
        <authorList>
            <person name="Coleine C."/>
            <person name="Stajich J.E."/>
            <person name="Selbmann L."/>
        </authorList>
    </citation>
    <scope>NUCLEOTIDE SEQUENCE</scope>
    <source>
        <strain evidence="3">CCFEE 5312</strain>
    </source>
</reference>
<accession>A0AAJ0DKA7</accession>
<dbReference type="PANTHER" id="PTHR47842">
    <property type="entry name" value="EXPRESSED PROTEIN"/>
    <property type="match status" value="1"/>
</dbReference>
<feature type="region of interest" description="Disordered" evidence="1">
    <location>
        <begin position="368"/>
        <end position="516"/>
    </location>
</feature>
<evidence type="ECO:0000313" key="4">
    <source>
        <dbReference type="Proteomes" id="UP001271007"/>
    </source>
</evidence>
<feature type="compositionally biased region" description="Low complexity" evidence="1">
    <location>
        <begin position="487"/>
        <end position="502"/>
    </location>
</feature>
<dbReference type="Proteomes" id="UP001271007">
    <property type="component" value="Unassembled WGS sequence"/>
</dbReference>
<feature type="region of interest" description="Disordered" evidence="1">
    <location>
        <begin position="1"/>
        <end position="87"/>
    </location>
</feature>
<dbReference type="SUPFAM" id="SSF53474">
    <property type="entry name" value="alpha/beta-Hydrolases"/>
    <property type="match status" value="1"/>
</dbReference>
<dbReference type="AlphaFoldDB" id="A0AAJ0DKA7"/>